<feature type="non-terminal residue" evidence="2">
    <location>
        <position position="1"/>
    </location>
</feature>
<feature type="compositionally biased region" description="Basic and acidic residues" evidence="1">
    <location>
        <begin position="31"/>
        <end position="49"/>
    </location>
</feature>
<evidence type="ECO:0000256" key="1">
    <source>
        <dbReference type="SAM" id="MobiDB-lite"/>
    </source>
</evidence>
<feature type="non-terminal residue" evidence="2">
    <location>
        <position position="153"/>
    </location>
</feature>
<evidence type="ECO:0000313" key="3">
    <source>
        <dbReference type="Proteomes" id="UP001153365"/>
    </source>
</evidence>
<feature type="region of interest" description="Disordered" evidence="1">
    <location>
        <begin position="115"/>
        <end position="153"/>
    </location>
</feature>
<protein>
    <submittedName>
        <fullName evidence="2">Expressed protein</fullName>
    </submittedName>
</protein>
<feature type="compositionally biased region" description="Polar residues" evidence="1">
    <location>
        <begin position="137"/>
        <end position="153"/>
    </location>
</feature>
<name>A0AAV0AH61_PHAPC</name>
<keyword evidence="3" id="KW-1185">Reference proteome</keyword>
<accession>A0AAV0AH61</accession>
<dbReference type="Proteomes" id="UP001153365">
    <property type="component" value="Unassembled WGS sequence"/>
</dbReference>
<dbReference type="AlphaFoldDB" id="A0AAV0AH61"/>
<sequence length="153" mass="17477">SIRIRRPFKYVKHKGPRPMPRSTDLLVKLNNSEEARKRRTKSTEHDRLIISRYSPNPGRLSPGSRANEKPYNPSISRLLRSRNLNLSALDISACKYKAPYVEVLKDEIDNINNSADIRSSTRPTTARSSQARKSCFSDWSASTSTPRRLSYTV</sequence>
<dbReference type="EMBL" id="CALTRL010000203">
    <property type="protein sequence ID" value="CAH7667082.1"/>
    <property type="molecule type" value="Genomic_DNA"/>
</dbReference>
<proteinExistence type="predicted"/>
<feature type="region of interest" description="Disordered" evidence="1">
    <location>
        <begin position="12"/>
        <end position="73"/>
    </location>
</feature>
<gene>
    <name evidence="2" type="ORF">PPACK8108_LOCUS1468</name>
</gene>
<feature type="compositionally biased region" description="Low complexity" evidence="1">
    <location>
        <begin position="118"/>
        <end position="132"/>
    </location>
</feature>
<organism evidence="2 3">
    <name type="scientific">Phakopsora pachyrhizi</name>
    <name type="common">Asian soybean rust disease fungus</name>
    <dbReference type="NCBI Taxonomy" id="170000"/>
    <lineage>
        <taxon>Eukaryota</taxon>
        <taxon>Fungi</taxon>
        <taxon>Dikarya</taxon>
        <taxon>Basidiomycota</taxon>
        <taxon>Pucciniomycotina</taxon>
        <taxon>Pucciniomycetes</taxon>
        <taxon>Pucciniales</taxon>
        <taxon>Phakopsoraceae</taxon>
        <taxon>Phakopsora</taxon>
    </lineage>
</organism>
<evidence type="ECO:0000313" key="2">
    <source>
        <dbReference type="EMBL" id="CAH7667082.1"/>
    </source>
</evidence>
<reference evidence="2" key="1">
    <citation type="submission" date="2022-06" db="EMBL/GenBank/DDBJ databases">
        <authorList>
            <consortium name="SYNGENTA / RWTH Aachen University"/>
        </authorList>
    </citation>
    <scope>NUCLEOTIDE SEQUENCE</scope>
</reference>
<comment type="caution">
    <text evidence="2">The sequence shown here is derived from an EMBL/GenBank/DDBJ whole genome shotgun (WGS) entry which is preliminary data.</text>
</comment>